<accession>A0A2G9H2E4</accession>
<name>A0A2G9H2E4_9LAMI</name>
<comment type="caution">
    <text evidence="2">The sequence shown here is derived from an EMBL/GenBank/DDBJ whole genome shotgun (WGS) entry which is preliminary data.</text>
</comment>
<proteinExistence type="predicted"/>
<reference evidence="3" key="1">
    <citation type="journal article" date="2018" name="Gigascience">
        <title>Genome assembly of the Pink Ipe (Handroanthus impetiginosus, Bignoniaceae), a highly valued, ecologically keystone Neotropical timber forest tree.</title>
        <authorList>
            <person name="Silva-Junior O.B."/>
            <person name="Grattapaglia D."/>
            <person name="Novaes E."/>
            <person name="Collevatti R.G."/>
        </authorList>
    </citation>
    <scope>NUCLEOTIDE SEQUENCE [LARGE SCALE GENOMIC DNA]</scope>
    <source>
        <strain evidence="3">cv. UFG-1</strain>
    </source>
</reference>
<feature type="compositionally biased region" description="Acidic residues" evidence="1">
    <location>
        <begin position="60"/>
        <end position="77"/>
    </location>
</feature>
<dbReference type="Proteomes" id="UP000231279">
    <property type="component" value="Unassembled WGS sequence"/>
</dbReference>
<protein>
    <submittedName>
        <fullName evidence="2">Uncharacterized protein</fullName>
    </submittedName>
</protein>
<dbReference type="EMBL" id="NKXS01002894">
    <property type="protein sequence ID" value="PIN11688.1"/>
    <property type="molecule type" value="Genomic_DNA"/>
</dbReference>
<keyword evidence="3" id="KW-1185">Reference proteome</keyword>
<organism evidence="2 3">
    <name type="scientific">Handroanthus impetiginosus</name>
    <dbReference type="NCBI Taxonomy" id="429701"/>
    <lineage>
        <taxon>Eukaryota</taxon>
        <taxon>Viridiplantae</taxon>
        <taxon>Streptophyta</taxon>
        <taxon>Embryophyta</taxon>
        <taxon>Tracheophyta</taxon>
        <taxon>Spermatophyta</taxon>
        <taxon>Magnoliopsida</taxon>
        <taxon>eudicotyledons</taxon>
        <taxon>Gunneridae</taxon>
        <taxon>Pentapetalae</taxon>
        <taxon>asterids</taxon>
        <taxon>lamiids</taxon>
        <taxon>Lamiales</taxon>
        <taxon>Bignoniaceae</taxon>
        <taxon>Crescentiina</taxon>
        <taxon>Tabebuia alliance</taxon>
        <taxon>Handroanthus</taxon>
    </lineage>
</organism>
<sequence length="107" mass="12535">MQATLDIPIAIDIEQTISIDENANPSEVPPIEIRADLTTSMQRNNMEEYEDDKQEKRDEENDEEENEFEDFDTSSDDEMDCDSCINFSIVNELVLVICYFWIHEFCI</sequence>
<evidence type="ECO:0000256" key="1">
    <source>
        <dbReference type="SAM" id="MobiDB-lite"/>
    </source>
</evidence>
<evidence type="ECO:0000313" key="3">
    <source>
        <dbReference type="Proteomes" id="UP000231279"/>
    </source>
</evidence>
<feature type="region of interest" description="Disordered" evidence="1">
    <location>
        <begin position="21"/>
        <end position="77"/>
    </location>
</feature>
<gene>
    <name evidence="2" type="ORF">CDL12_15708</name>
</gene>
<dbReference type="AlphaFoldDB" id="A0A2G9H2E4"/>
<evidence type="ECO:0000313" key="2">
    <source>
        <dbReference type="EMBL" id="PIN11688.1"/>
    </source>
</evidence>